<evidence type="ECO:0000256" key="1">
    <source>
        <dbReference type="ARBA" id="ARBA00004401"/>
    </source>
</evidence>
<dbReference type="OrthoDB" id="9802919at2"/>
<dbReference type="InterPro" id="IPR000223">
    <property type="entry name" value="Pept_S26A_signal_pept_1"/>
</dbReference>
<dbReference type="GO" id="GO:0004252">
    <property type="term" value="F:serine-type endopeptidase activity"/>
    <property type="evidence" value="ECO:0007669"/>
    <property type="project" value="InterPro"/>
</dbReference>
<feature type="domain" description="Peptidase S26" evidence="4">
    <location>
        <begin position="5"/>
        <end position="163"/>
    </location>
</feature>
<dbReference type="InterPro" id="IPR036286">
    <property type="entry name" value="LexA/Signal_pep-like_sf"/>
</dbReference>
<evidence type="ECO:0000313" key="5">
    <source>
        <dbReference type="EMBL" id="AAO04257.1"/>
    </source>
</evidence>
<comment type="similarity">
    <text evidence="2 3">Belongs to the peptidase S26 family.</text>
</comment>
<dbReference type="eggNOG" id="COG0681">
    <property type="taxonomic scope" value="Bacteria"/>
</dbReference>
<dbReference type="CDD" id="cd06530">
    <property type="entry name" value="S26_SPase_I"/>
    <property type="match status" value="1"/>
</dbReference>
<accession>A0A0H2VFI0</accession>
<dbReference type="InterPro" id="IPR019533">
    <property type="entry name" value="Peptidase_S26"/>
</dbReference>
<dbReference type="PATRIC" id="fig|176280.10.peg.634"/>
<reference evidence="5 6" key="1">
    <citation type="journal article" date="2003" name="Mol. Microbiol.">
        <title>Genome-based analysis of virulence genes in a non-biofilm-forming Staphylococcus epidermidis strain (ATCC 12228).</title>
        <authorList>
            <person name="Zhang Y.Q."/>
            <person name="Ren S.X."/>
            <person name="Li H.L."/>
            <person name="Wang Y.X."/>
            <person name="Fu G."/>
            <person name="Yang J."/>
            <person name="Qin Z.Q."/>
            <person name="Miao Y.G."/>
            <person name="Wang W.Y."/>
            <person name="Chen R.S."/>
            <person name="Shen Y."/>
            <person name="Chen Z."/>
            <person name="Yuan Z.H."/>
            <person name="Zhao G.P."/>
            <person name="Qu D."/>
            <person name="Danchin A."/>
            <person name="Wen Y.M."/>
        </authorList>
    </citation>
    <scope>NUCLEOTIDE SEQUENCE [LARGE SCALE GENOMIC DNA]</scope>
    <source>
        <strain evidence="6">ATCC 12228 / FDA PCI 1200</strain>
    </source>
</reference>
<evidence type="ECO:0000256" key="3">
    <source>
        <dbReference type="RuleBase" id="RU362042"/>
    </source>
</evidence>
<protein>
    <recommendedName>
        <fullName evidence="3">Signal peptidase I</fullName>
        <ecNumber evidence="3">3.4.21.89</ecNumber>
    </recommendedName>
</protein>
<dbReference type="Pfam" id="PF10502">
    <property type="entry name" value="Peptidase_S26"/>
    <property type="match status" value="1"/>
</dbReference>
<dbReference type="NCBIfam" id="TIGR02227">
    <property type="entry name" value="sigpep_I_bact"/>
    <property type="match status" value="1"/>
</dbReference>
<dbReference type="KEGG" id="sep:SE_0660"/>
<comment type="catalytic activity">
    <reaction evidence="3">
        <text>Cleavage of hydrophobic, N-terminal signal or leader sequences from secreted and periplasmic proteins.</text>
        <dbReference type="EC" id="3.4.21.89"/>
    </reaction>
</comment>
<keyword evidence="3" id="KW-0645">Protease</keyword>
<dbReference type="PRINTS" id="PR00727">
    <property type="entry name" value="LEADERPTASE"/>
</dbReference>
<sequence length="173" mass="20068">MKHLIKYLISFTFAIIIVIFIQSFIIVGAVISNNSMTPTLQTGDRVIVNKIKVTFDLIQRGDIIMYRHNNKTYFSRIIGKPGESVSIKSQRINIDDRQVNEPYMKDRHIKDITLREIKNSDGDTIPPGAFFVLNDNNNKHSDSRTYGLIDKKDIIGDVSLKYYPFKEFNYQFK</sequence>
<evidence type="ECO:0000313" key="6">
    <source>
        <dbReference type="Proteomes" id="UP000001411"/>
    </source>
</evidence>
<evidence type="ECO:0000259" key="4">
    <source>
        <dbReference type="Pfam" id="PF10502"/>
    </source>
</evidence>
<dbReference type="HOGENOM" id="CLU_028723_5_0_9"/>
<gene>
    <name evidence="5" type="ordered locus">SE_0660</name>
</gene>
<dbReference type="AlphaFoldDB" id="A0A0H2VFI0"/>
<dbReference type="GO" id="GO:0005886">
    <property type="term" value="C:plasma membrane"/>
    <property type="evidence" value="ECO:0007669"/>
    <property type="project" value="UniProtKB-SubCell"/>
</dbReference>
<name>A0A0H2VFI0_STAES</name>
<dbReference type="PANTHER" id="PTHR43390">
    <property type="entry name" value="SIGNAL PEPTIDASE I"/>
    <property type="match status" value="1"/>
</dbReference>
<evidence type="ECO:0000256" key="2">
    <source>
        <dbReference type="ARBA" id="ARBA00009370"/>
    </source>
</evidence>
<feature type="transmembrane region" description="Helical" evidence="3">
    <location>
        <begin position="7"/>
        <end position="31"/>
    </location>
</feature>
<dbReference type="RefSeq" id="WP_001831997.1">
    <property type="nucleotide sequence ID" value="NC_004461.1"/>
</dbReference>
<comment type="subcellular location">
    <subcellularLocation>
        <location evidence="1">Cell membrane</location>
        <topology evidence="1">Single-pass type II membrane protein</topology>
    </subcellularLocation>
    <subcellularLocation>
        <location evidence="3">Membrane</location>
        <topology evidence="3">Single-pass type II membrane protein</topology>
    </subcellularLocation>
</comment>
<proteinExistence type="inferred from homology"/>
<keyword evidence="3" id="KW-0812">Transmembrane</keyword>
<dbReference type="EC" id="3.4.21.89" evidence="3"/>
<dbReference type="SUPFAM" id="SSF51306">
    <property type="entry name" value="LexA/Signal peptidase"/>
    <property type="match status" value="1"/>
</dbReference>
<dbReference type="EMBL" id="AE015929">
    <property type="protein sequence ID" value="AAO04257.1"/>
    <property type="molecule type" value="Genomic_DNA"/>
</dbReference>
<keyword evidence="3" id="KW-0378">Hydrolase</keyword>
<keyword evidence="3" id="KW-1133">Transmembrane helix</keyword>
<keyword evidence="3" id="KW-0472">Membrane</keyword>
<dbReference type="PANTHER" id="PTHR43390:SF1">
    <property type="entry name" value="CHLOROPLAST PROCESSING PEPTIDASE"/>
    <property type="match status" value="1"/>
</dbReference>
<dbReference type="GO" id="GO:0009003">
    <property type="term" value="F:signal peptidase activity"/>
    <property type="evidence" value="ECO:0007669"/>
    <property type="project" value="UniProtKB-EC"/>
</dbReference>
<dbReference type="Proteomes" id="UP000001411">
    <property type="component" value="Chromosome"/>
</dbReference>
<organism evidence="5 6">
    <name type="scientific">Staphylococcus epidermidis (strain ATCC 12228 / FDA PCI 1200)</name>
    <dbReference type="NCBI Taxonomy" id="176280"/>
    <lineage>
        <taxon>Bacteria</taxon>
        <taxon>Bacillati</taxon>
        <taxon>Bacillota</taxon>
        <taxon>Bacilli</taxon>
        <taxon>Bacillales</taxon>
        <taxon>Staphylococcaceae</taxon>
        <taxon>Staphylococcus</taxon>
    </lineage>
</organism>
<dbReference type="GO" id="GO:0006465">
    <property type="term" value="P:signal peptide processing"/>
    <property type="evidence" value="ECO:0007669"/>
    <property type="project" value="InterPro"/>
</dbReference>
<dbReference type="Gene3D" id="2.10.109.10">
    <property type="entry name" value="Umud Fragment, subunit A"/>
    <property type="match status" value="1"/>
</dbReference>